<keyword evidence="2" id="KW-1133">Transmembrane helix</keyword>
<feature type="region of interest" description="Disordered" evidence="1">
    <location>
        <begin position="1"/>
        <end position="123"/>
    </location>
</feature>
<evidence type="ECO:0000256" key="2">
    <source>
        <dbReference type="SAM" id="Phobius"/>
    </source>
</evidence>
<sequence>MTQQSRQGDEPQLPAVRPAHEGVVLPAEGSGPRAGEPQPTPAGAQPWGQPWGPQGHTAPPQGPATFGQPLPPESDGRDAEATQYIAPAPGHSGSEATQYLAPVPPGNGDSDATQYIAPVPGGTGGFGSEATQYIAPVPGGTGGFGGEATQYIAPVPGGAGNSGSEATQYIAPVPGGPGALPPEHAGEPGRFGAQGAGQNADPTQVLPPVPPAPQDSPYGIRPGAPGDRPPPAEFDSLFRADGGPQQGTGSAQLPRFQPSVPLNRSPQQPYQQTQAGQGRAGQFQAPPPHQEPPAQQSGYEPEPRRRKSPVGLIAAVVVGCAAIGLGAGALLSGGGDDKKDDKQPAAASSPAADGGGKKDAEADPAKAQADALDKLLADSGSSRDTVIGAVADIRRCDKLDQASASLRGAAKQRADLVTRLGGLSIDKLPDHDRLAGALTKAWQSSASADNHYAAWSDALAGDKGKNCKDGHAKRTKDAGAGDRASGDATKSKQEASGLWNAIATKYGLTRRAATQL</sequence>
<feature type="transmembrane region" description="Helical" evidence="2">
    <location>
        <begin position="310"/>
        <end position="332"/>
    </location>
</feature>
<keyword evidence="4" id="KW-1185">Reference proteome</keyword>
<accession>A0ABQ3A0P9</accession>
<feature type="region of interest" description="Disordered" evidence="1">
    <location>
        <begin position="329"/>
        <end position="366"/>
    </location>
</feature>
<keyword evidence="2" id="KW-0472">Membrane</keyword>
<dbReference type="RefSeq" id="WP_190026979.1">
    <property type="nucleotide sequence ID" value="NZ_BMUU01000003.1"/>
</dbReference>
<protein>
    <submittedName>
        <fullName evidence="3">Uncharacterized protein</fullName>
    </submittedName>
</protein>
<keyword evidence="2" id="KW-0812">Transmembrane</keyword>
<evidence type="ECO:0000313" key="3">
    <source>
        <dbReference type="EMBL" id="GGY28870.1"/>
    </source>
</evidence>
<reference evidence="4" key="1">
    <citation type="journal article" date="2019" name="Int. J. Syst. Evol. Microbiol.">
        <title>The Global Catalogue of Microorganisms (GCM) 10K type strain sequencing project: providing services to taxonomists for standard genome sequencing and annotation.</title>
        <authorList>
            <consortium name="The Broad Institute Genomics Platform"/>
            <consortium name="The Broad Institute Genome Sequencing Center for Infectious Disease"/>
            <person name="Wu L."/>
            <person name="Ma J."/>
        </authorList>
    </citation>
    <scope>NUCLEOTIDE SEQUENCE [LARGE SCALE GENOMIC DNA]</scope>
    <source>
        <strain evidence="4">JCM 4594</strain>
    </source>
</reference>
<feature type="region of interest" description="Disordered" evidence="1">
    <location>
        <begin position="461"/>
        <end position="494"/>
    </location>
</feature>
<name>A0ABQ3A0P9_9ACTN</name>
<feature type="compositionally biased region" description="Low complexity" evidence="1">
    <location>
        <begin position="215"/>
        <end position="226"/>
    </location>
</feature>
<feature type="compositionally biased region" description="Basic and acidic residues" evidence="1">
    <location>
        <begin position="461"/>
        <end position="480"/>
    </location>
</feature>
<gene>
    <name evidence="3" type="ORF">GCM10010326_23250</name>
</gene>
<feature type="compositionally biased region" description="Pro residues" evidence="1">
    <location>
        <begin position="205"/>
        <end position="214"/>
    </location>
</feature>
<proteinExistence type="predicted"/>
<comment type="caution">
    <text evidence="3">The sequence shown here is derived from an EMBL/GenBank/DDBJ whole genome shotgun (WGS) entry which is preliminary data.</text>
</comment>
<feature type="compositionally biased region" description="Basic and acidic residues" evidence="1">
    <location>
        <begin position="355"/>
        <end position="364"/>
    </location>
</feature>
<evidence type="ECO:0000256" key="1">
    <source>
        <dbReference type="SAM" id="MobiDB-lite"/>
    </source>
</evidence>
<organism evidence="3 4">
    <name type="scientific">Streptomyces xanthochromogenes</name>
    <dbReference type="NCBI Taxonomy" id="67384"/>
    <lineage>
        <taxon>Bacteria</taxon>
        <taxon>Bacillati</taxon>
        <taxon>Actinomycetota</taxon>
        <taxon>Actinomycetes</taxon>
        <taxon>Kitasatosporales</taxon>
        <taxon>Streptomycetaceae</taxon>
        <taxon>Streptomyces</taxon>
    </lineage>
</organism>
<dbReference type="Proteomes" id="UP000600946">
    <property type="component" value="Unassembled WGS sequence"/>
</dbReference>
<dbReference type="GeneID" id="96290299"/>
<evidence type="ECO:0000313" key="4">
    <source>
        <dbReference type="Proteomes" id="UP000600946"/>
    </source>
</evidence>
<feature type="compositionally biased region" description="Low complexity" evidence="1">
    <location>
        <begin position="266"/>
        <end position="284"/>
    </location>
</feature>
<dbReference type="EMBL" id="BMUU01000003">
    <property type="protein sequence ID" value="GGY28870.1"/>
    <property type="molecule type" value="Genomic_DNA"/>
</dbReference>
<feature type="region of interest" description="Disordered" evidence="1">
    <location>
        <begin position="155"/>
        <end position="307"/>
    </location>
</feature>